<reference evidence="1 2" key="2">
    <citation type="submission" date="2017-09" db="EMBL/GenBank/DDBJ databases">
        <title>Extensive intraspecific genome diversity in a model arbuscular mycorrhizal fungus.</title>
        <authorList>
            <person name="Chen E.C."/>
            <person name="Morin E."/>
            <person name="Beaudet D."/>
            <person name="Noel J."/>
            <person name="Ndikumana S."/>
            <person name="Charron P."/>
            <person name="St-Onge C."/>
            <person name="Giorgi J."/>
            <person name="Grigoriev I.V."/>
            <person name="Roux C."/>
            <person name="Martin F.M."/>
            <person name="Corradi N."/>
        </authorList>
    </citation>
    <scope>NUCLEOTIDE SEQUENCE [LARGE SCALE GENOMIC DNA]</scope>
    <source>
        <strain evidence="1 2">A5</strain>
    </source>
</reference>
<sequence length="92" mass="10699">MWQLCKLMTEGIGGSQRDPPKEIQSYPANWNFQQRKERELFQVVVKNIPETVTTLLLYLLDHSQSPISHLGCKAFKVVQKKSTSKLITYYKN</sequence>
<protein>
    <submittedName>
        <fullName evidence="1">Uncharacterized protein</fullName>
    </submittedName>
</protein>
<proteinExistence type="predicted"/>
<evidence type="ECO:0000313" key="1">
    <source>
        <dbReference type="EMBL" id="PKB93212.1"/>
    </source>
</evidence>
<comment type="caution">
    <text evidence="1">The sequence shown here is derived from an EMBL/GenBank/DDBJ whole genome shotgun (WGS) entry which is preliminary data.</text>
</comment>
<name>A0A2N0NF50_9GLOM</name>
<gene>
    <name evidence="1" type="ORF">RhiirA5_441996</name>
</gene>
<accession>A0A2N0NF50</accession>
<dbReference type="EMBL" id="LLXJ01008658">
    <property type="protein sequence ID" value="PKB93212.1"/>
    <property type="molecule type" value="Genomic_DNA"/>
</dbReference>
<organism evidence="1 2">
    <name type="scientific">Rhizophagus irregularis</name>
    <dbReference type="NCBI Taxonomy" id="588596"/>
    <lineage>
        <taxon>Eukaryota</taxon>
        <taxon>Fungi</taxon>
        <taxon>Fungi incertae sedis</taxon>
        <taxon>Mucoromycota</taxon>
        <taxon>Glomeromycotina</taxon>
        <taxon>Glomeromycetes</taxon>
        <taxon>Glomerales</taxon>
        <taxon>Glomeraceae</taxon>
        <taxon>Rhizophagus</taxon>
    </lineage>
</organism>
<dbReference type="AlphaFoldDB" id="A0A2N0NF50"/>
<evidence type="ECO:0000313" key="2">
    <source>
        <dbReference type="Proteomes" id="UP000232722"/>
    </source>
</evidence>
<reference evidence="1 2" key="1">
    <citation type="submission" date="2016-04" db="EMBL/GenBank/DDBJ databases">
        <title>Genome analyses suggest a sexual origin of heterokaryosis in a supposedly ancient asexual fungus.</title>
        <authorList>
            <person name="Ropars J."/>
            <person name="Sedzielewska K."/>
            <person name="Noel J."/>
            <person name="Charron P."/>
            <person name="Farinelli L."/>
            <person name="Marton T."/>
            <person name="Kruger M."/>
            <person name="Pelin A."/>
            <person name="Brachmann A."/>
            <person name="Corradi N."/>
        </authorList>
    </citation>
    <scope>NUCLEOTIDE SEQUENCE [LARGE SCALE GENOMIC DNA]</scope>
    <source>
        <strain evidence="1 2">A5</strain>
    </source>
</reference>
<dbReference type="Proteomes" id="UP000232722">
    <property type="component" value="Unassembled WGS sequence"/>
</dbReference>